<protein>
    <submittedName>
        <fullName evidence="10">Amino acid/amide ABC transporter membrane protein 1, HAAT family</fullName>
    </submittedName>
</protein>
<sequence length="291" mass="29684">MSGDGLLQGALAGLASGGLYAVLAVTLTLMSRLVRVVNLAQAATGMFAAFAAVWFAAELGLPVWAATIVGVLIGAALNGAIGWIAATWLAEASVTLRSAMTVAPLLMLISLSFIIFGNKPQPFAPILSGPAFAVAGVVVSWVTIIMVALAIAVAGGCALLLTQTTVGTQLRALSERPTTAELIGIAAKPLSIGVWAATGAISAVTILVIAPSQSNDAISLSMLIIPASAAALLGGFRRLDLAVGGGLLLGVVSGVVAQIPAFSFVRNFIPFLFIVVLLLWSQRKEVWDAAR</sequence>
<dbReference type="PANTHER" id="PTHR11795:SF450">
    <property type="entry name" value="ABC TRANSPORTER PERMEASE PROTEIN"/>
    <property type="match status" value="1"/>
</dbReference>
<keyword evidence="2" id="KW-0813">Transport</keyword>
<organism evidence="10 11">
    <name type="scientific">Leucobacter chromiiresistens</name>
    <dbReference type="NCBI Taxonomy" id="1079994"/>
    <lineage>
        <taxon>Bacteria</taxon>
        <taxon>Bacillati</taxon>
        <taxon>Actinomycetota</taxon>
        <taxon>Actinomycetes</taxon>
        <taxon>Micrococcales</taxon>
        <taxon>Microbacteriaceae</taxon>
        <taxon>Leucobacter</taxon>
    </lineage>
</organism>
<evidence type="ECO:0000256" key="2">
    <source>
        <dbReference type="ARBA" id="ARBA00022448"/>
    </source>
</evidence>
<keyword evidence="7 9" id="KW-0472">Membrane</keyword>
<dbReference type="Pfam" id="PF02653">
    <property type="entry name" value="BPD_transp_2"/>
    <property type="match status" value="1"/>
</dbReference>
<dbReference type="Proteomes" id="UP000182690">
    <property type="component" value="Unassembled WGS sequence"/>
</dbReference>
<reference evidence="10 11" key="1">
    <citation type="submission" date="2016-10" db="EMBL/GenBank/DDBJ databases">
        <authorList>
            <person name="de Groot N.N."/>
        </authorList>
    </citation>
    <scope>NUCLEOTIDE SEQUENCE [LARGE SCALE GENOMIC DNA]</scope>
    <source>
        <strain evidence="10 11">DSM 22788</strain>
    </source>
</reference>
<dbReference type="InterPro" id="IPR001851">
    <property type="entry name" value="ABC_transp_permease"/>
</dbReference>
<dbReference type="STRING" id="1079994.SAMN04488565_1774"/>
<name>A0A1H0ZHS6_9MICO</name>
<evidence type="ECO:0000313" key="11">
    <source>
        <dbReference type="Proteomes" id="UP000182690"/>
    </source>
</evidence>
<feature type="transmembrane region" description="Helical" evidence="9">
    <location>
        <begin position="98"/>
        <end position="118"/>
    </location>
</feature>
<evidence type="ECO:0000256" key="4">
    <source>
        <dbReference type="ARBA" id="ARBA00022692"/>
    </source>
</evidence>
<feature type="transmembrane region" description="Helical" evidence="9">
    <location>
        <begin position="241"/>
        <end position="259"/>
    </location>
</feature>
<feature type="transmembrane region" description="Helical" evidence="9">
    <location>
        <begin position="192"/>
        <end position="211"/>
    </location>
</feature>
<dbReference type="PANTHER" id="PTHR11795">
    <property type="entry name" value="BRANCHED-CHAIN AMINO ACID TRANSPORT SYSTEM PERMEASE PROTEIN LIVH"/>
    <property type="match status" value="1"/>
</dbReference>
<dbReference type="GO" id="GO:0006865">
    <property type="term" value="P:amino acid transport"/>
    <property type="evidence" value="ECO:0007669"/>
    <property type="project" value="UniProtKB-KW"/>
</dbReference>
<dbReference type="RefSeq" id="WP_010157511.1">
    <property type="nucleotide sequence ID" value="NZ_FNKB01000001.1"/>
</dbReference>
<evidence type="ECO:0000256" key="7">
    <source>
        <dbReference type="ARBA" id="ARBA00023136"/>
    </source>
</evidence>
<feature type="transmembrane region" description="Helical" evidence="9">
    <location>
        <begin position="138"/>
        <end position="161"/>
    </location>
</feature>
<dbReference type="InterPro" id="IPR052157">
    <property type="entry name" value="BCAA_transport_permease"/>
</dbReference>
<keyword evidence="5" id="KW-0029">Amino-acid transport</keyword>
<evidence type="ECO:0000256" key="8">
    <source>
        <dbReference type="ARBA" id="ARBA00037998"/>
    </source>
</evidence>
<proteinExistence type="inferred from homology"/>
<keyword evidence="4 9" id="KW-0812">Transmembrane</keyword>
<feature type="transmembrane region" description="Helical" evidence="9">
    <location>
        <begin position="265"/>
        <end position="281"/>
    </location>
</feature>
<evidence type="ECO:0000256" key="5">
    <source>
        <dbReference type="ARBA" id="ARBA00022970"/>
    </source>
</evidence>
<dbReference type="AlphaFoldDB" id="A0A1H0ZHS6"/>
<dbReference type="eggNOG" id="COG0559">
    <property type="taxonomic scope" value="Bacteria"/>
</dbReference>
<dbReference type="OrthoDB" id="27557at2"/>
<keyword evidence="3" id="KW-1003">Cell membrane</keyword>
<dbReference type="CDD" id="cd06582">
    <property type="entry name" value="TM_PBP1_LivH_like"/>
    <property type="match status" value="1"/>
</dbReference>
<feature type="transmembrane region" description="Helical" evidence="9">
    <location>
        <begin position="217"/>
        <end position="234"/>
    </location>
</feature>
<evidence type="ECO:0000256" key="3">
    <source>
        <dbReference type="ARBA" id="ARBA00022475"/>
    </source>
</evidence>
<evidence type="ECO:0000256" key="9">
    <source>
        <dbReference type="SAM" id="Phobius"/>
    </source>
</evidence>
<dbReference type="EMBL" id="FNKB01000001">
    <property type="protein sequence ID" value="SDQ26990.1"/>
    <property type="molecule type" value="Genomic_DNA"/>
</dbReference>
<feature type="transmembrane region" description="Helical" evidence="9">
    <location>
        <begin position="63"/>
        <end position="86"/>
    </location>
</feature>
<dbReference type="GO" id="GO:0005886">
    <property type="term" value="C:plasma membrane"/>
    <property type="evidence" value="ECO:0007669"/>
    <property type="project" value="UniProtKB-SubCell"/>
</dbReference>
<evidence type="ECO:0000256" key="1">
    <source>
        <dbReference type="ARBA" id="ARBA00004651"/>
    </source>
</evidence>
<comment type="subcellular location">
    <subcellularLocation>
        <location evidence="1">Cell membrane</location>
        <topology evidence="1">Multi-pass membrane protein</topology>
    </subcellularLocation>
</comment>
<comment type="similarity">
    <text evidence="8">Belongs to the binding-protein-dependent transport system permease family. LivHM subfamily.</text>
</comment>
<keyword evidence="6 9" id="KW-1133">Transmembrane helix</keyword>
<gene>
    <name evidence="10" type="ORF">SAMN04488565_1774</name>
</gene>
<feature type="transmembrane region" description="Helical" evidence="9">
    <location>
        <begin position="6"/>
        <end position="29"/>
    </location>
</feature>
<accession>A0A1H0ZHS6</accession>
<dbReference type="GO" id="GO:0022857">
    <property type="term" value="F:transmembrane transporter activity"/>
    <property type="evidence" value="ECO:0007669"/>
    <property type="project" value="InterPro"/>
</dbReference>
<feature type="transmembrane region" description="Helical" evidence="9">
    <location>
        <begin position="36"/>
        <end position="57"/>
    </location>
</feature>
<evidence type="ECO:0000256" key="6">
    <source>
        <dbReference type="ARBA" id="ARBA00022989"/>
    </source>
</evidence>
<evidence type="ECO:0000313" key="10">
    <source>
        <dbReference type="EMBL" id="SDQ26990.1"/>
    </source>
</evidence>